<keyword evidence="5 9" id="KW-0378">Hydrolase</keyword>
<dbReference type="GO" id="GO:0019693">
    <property type="term" value="P:ribose phosphate metabolic process"/>
    <property type="evidence" value="ECO:0007669"/>
    <property type="project" value="TreeGrafter"/>
</dbReference>
<dbReference type="EMBL" id="SRSC01000001">
    <property type="protein sequence ID" value="TGU75114.1"/>
    <property type="molecule type" value="Genomic_DNA"/>
</dbReference>
<dbReference type="InterPro" id="IPR000086">
    <property type="entry name" value="NUDIX_hydrolase_dom"/>
</dbReference>
<dbReference type="GO" id="GO:0016787">
    <property type="term" value="F:hydrolase activity"/>
    <property type="evidence" value="ECO:0007669"/>
    <property type="project" value="UniProtKB-KW"/>
</dbReference>
<name>A0A4S1CMV0_9BACT</name>
<gene>
    <name evidence="9" type="ORF">E4633_06585</name>
</gene>
<evidence type="ECO:0000256" key="6">
    <source>
        <dbReference type="ARBA" id="ARBA00032162"/>
    </source>
</evidence>
<sequence length="173" mass="18810">METKNRSLIFTGLVVDVEQMDVLIGSQGWYTYQVVRHPGGAAVLALHDDGCITLIRQLRPAVGDFLLEIPAGRLSKGEDPQLCAERELIEETGLKAEKLISLGLLHSSPGVFDEKIHLYLATGLTQGDAEPEDYEEISCEKVPFAEAVAMAADGRITDGKTIAALLRAQRHIA</sequence>
<evidence type="ECO:0000256" key="1">
    <source>
        <dbReference type="ARBA" id="ARBA00000847"/>
    </source>
</evidence>
<comment type="cofactor">
    <cofactor evidence="2">
        <name>Mg(2+)</name>
        <dbReference type="ChEBI" id="CHEBI:18420"/>
    </cofactor>
</comment>
<dbReference type="GO" id="GO:0006753">
    <property type="term" value="P:nucleoside phosphate metabolic process"/>
    <property type="evidence" value="ECO:0007669"/>
    <property type="project" value="TreeGrafter"/>
</dbReference>
<dbReference type="PANTHER" id="PTHR11839">
    <property type="entry name" value="UDP/ADP-SUGAR PYROPHOSPHATASE"/>
    <property type="match status" value="1"/>
</dbReference>
<evidence type="ECO:0000256" key="5">
    <source>
        <dbReference type="ARBA" id="ARBA00022801"/>
    </source>
</evidence>
<evidence type="ECO:0000313" key="9">
    <source>
        <dbReference type="EMBL" id="TGU75114.1"/>
    </source>
</evidence>
<dbReference type="Gene3D" id="3.90.79.10">
    <property type="entry name" value="Nucleoside Triphosphate Pyrophosphohydrolase"/>
    <property type="match status" value="1"/>
</dbReference>
<evidence type="ECO:0000256" key="2">
    <source>
        <dbReference type="ARBA" id="ARBA00001946"/>
    </source>
</evidence>
<dbReference type="Proteomes" id="UP000306416">
    <property type="component" value="Unassembled WGS sequence"/>
</dbReference>
<accession>A0A4S1CMV0</accession>
<organism evidence="9 10">
    <name type="scientific">Geomonas terrae</name>
    <dbReference type="NCBI Taxonomy" id="2562681"/>
    <lineage>
        <taxon>Bacteria</taxon>
        <taxon>Pseudomonadati</taxon>
        <taxon>Thermodesulfobacteriota</taxon>
        <taxon>Desulfuromonadia</taxon>
        <taxon>Geobacterales</taxon>
        <taxon>Geobacteraceae</taxon>
        <taxon>Geomonas</taxon>
    </lineage>
</organism>
<dbReference type="PROSITE" id="PS00893">
    <property type="entry name" value="NUDIX_BOX"/>
    <property type="match status" value="1"/>
</dbReference>
<comment type="catalytic activity">
    <reaction evidence="1">
        <text>GDP-alpha-D-mannose + H2O = alpha-D-mannose 1-phosphate + GMP + 2 H(+)</text>
        <dbReference type="Rhea" id="RHEA:27978"/>
        <dbReference type="ChEBI" id="CHEBI:15377"/>
        <dbReference type="ChEBI" id="CHEBI:15378"/>
        <dbReference type="ChEBI" id="CHEBI:57527"/>
        <dbReference type="ChEBI" id="CHEBI:58115"/>
        <dbReference type="ChEBI" id="CHEBI:58409"/>
    </reaction>
</comment>
<dbReference type="InterPro" id="IPR015797">
    <property type="entry name" value="NUDIX_hydrolase-like_dom_sf"/>
</dbReference>
<dbReference type="PANTHER" id="PTHR11839:SF18">
    <property type="entry name" value="NUDIX HYDROLASE DOMAIN-CONTAINING PROTEIN"/>
    <property type="match status" value="1"/>
</dbReference>
<feature type="domain" description="Nudix hydrolase" evidence="8">
    <location>
        <begin position="35"/>
        <end position="164"/>
    </location>
</feature>
<keyword evidence="10" id="KW-1185">Reference proteome</keyword>
<evidence type="ECO:0000256" key="3">
    <source>
        <dbReference type="ARBA" id="ARBA00007275"/>
    </source>
</evidence>
<dbReference type="SUPFAM" id="SSF55811">
    <property type="entry name" value="Nudix"/>
    <property type="match status" value="1"/>
</dbReference>
<protein>
    <recommendedName>
        <fullName evidence="4">GDP-mannose pyrophosphatase</fullName>
    </recommendedName>
    <alternativeName>
        <fullName evidence="6">GDP-mannose hydrolase</fullName>
    </alternativeName>
    <alternativeName>
        <fullName evidence="7">GDPMK</fullName>
    </alternativeName>
</protein>
<comment type="caution">
    <text evidence="9">The sequence shown here is derived from an EMBL/GenBank/DDBJ whole genome shotgun (WGS) entry which is preliminary data.</text>
</comment>
<dbReference type="Pfam" id="PF00293">
    <property type="entry name" value="NUDIX"/>
    <property type="match status" value="1"/>
</dbReference>
<evidence type="ECO:0000313" key="10">
    <source>
        <dbReference type="Proteomes" id="UP000306416"/>
    </source>
</evidence>
<reference evidence="9 10" key="1">
    <citation type="submission" date="2019-04" db="EMBL/GenBank/DDBJ databases">
        <title>Geobacter oryzae sp. nov., ferric-reducing bacteria isolated from paddy soil.</title>
        <authorList>
            <person name="Xu Z."/>
            <person name="Masuda Y."/>
            <person name="Itoh H."/>
            <person name="Senoo K."/>
        </authorList>
    </citation>
    <scope>NUCLEOTIDE SEQUENCE [LARGE SCALE GENOMIC DNA]</scope>
    <source>
        <strain evidence="9 10">Red111</strain>
    </source>
</reference>
<proteinExistence type="inferred from homology"/>
<comment type="similarity">
    <text evidence="3">Belongs to the Nudix hydrolase family. NudK subfamily.</text>
</comment>
<dbReference type="GO" id="GO:0005829">
    <property type="term" value="C:cytosol"/>
    <property type="evidence" value="ECO:0007669"/>
    <property type="project" value="TreeGrafter"/>
</dbReference>
<dbReference type="AlphaFoldDB" id="A0A4S1CMV0"/>
<dbReference type="CDD" id="cd03424">
    <property type="entry name" value="NUDIX_ADPRase_Nudt5_UGPPase_Nudt14"/>
    <property type="match status" value="1"/>
</dbReference>
<dbReference type="RefSeq" id="WP_135869422.1">
    <property type="nucleotide sequence ID" value="NZ_SRSC01000001.1"/>
</dbReference>
<evidence type="ECO:0000256" key="7">
    <source>
        <dbReference type="ARBA" id="ARBA00032272"/>
    </source>
</evidence>
<dbReference type="PROSITE" id="PS51462">
    <property type="entry name" value="NUDIX"/>
    <property type="match status" value="1"/>
</dbReference>
<evidence type="ECO:0000259" key="8">
    <source>
        <dbReference type="PROSITE" id="PS51462"/>
    </source>
</evidence>
<dbReference type="InterPro" id="IPR020084">
    <property type="entry name" value="NUDIX_hydrolase_CS"/>
</dbReference>
<evidence type="ECO:0000256" key="4">
    <source>
        <dbReference type="ARBA" id="ARBA00016377"/>
    </source>
</evidence>